<organism evidence="2 3">
    <name type="scientific">Gossypium anomalum</name>
    <dbReference type="NCBI Taxonomy" id="47600"/>
    <lineage>
        <taxon>Eukaryota</taxon>
        <taxon>Viridiplantae</taxon>
        <taxon>Streptophyta</taxon>
        <taxon>Embryophyta</taxon>
        <taxon>Tracheophyta</taxon>
        <taxon>Spermatophyta</taxon>
        <taxon>Magnoliopsida</taxon>
        <taxon>eudicotyledons</taxon>
        <taxon>Gunneridae</taxon>
        <taxon>Pentapetalae</taxon>
        <taxon>rosids</taxon>
        <taxon>malvids</taxon>
        <taxon>Malvales</taxon>
        <taxon>Malvaceae</taxon>
        <taxon>Malvoideae</taxon>
        <taxon>Gossypium</taxon>
    </lineage>
</organism>
<dbReference type="PANTHER" id="PTHR46033:SF8">
    <property type="entry name" value="PROTEIN MAINTENANCE OF MERISTEMS-LIKE"/>
    <property type="match status" value="1"/>
</dbReference>
<dbReference type="AlphaFoldDB" id="A0A8J6CKN9"/>
<dbReference type="Pfam" id="PF10536">
    <property type="entry name" value="PMD"/>
    <property type="match status" value="1"/>
</dbReference>
<dbReference type="InterPro" id="IPR044824">
    <property type="entry name" value="MAIN-like"/>
</dbReference>
<gene>
    <name evidence="2" type="ORF">CXB51_033818</name>
</gene>
<dbReference type="InterPro" id="IPR019557">
    <property type="entry name" value="AminoTfrase-like_pln_mobile"/>
</dbReference>
<evidence type="ECO:0000313" key="2">
    <source>
        <dbReference type="EMBL" id="KAG8474396.1"/>
    </source>
</evidence>
<evidence type="ECO:0000259" key="1">
    <source>
        <dbReference type="Pfam" id="PF10536"/>
    </source>
</evidence>
<feature type="domain" description="Aminotransferase-like plant mobile" evidence="1">
    <location>
        <begin position="6"/>
        <end position="92"/>
    </location>
</feature>
<comment type="caution">
    <text evidence="2">The sequence shown here is derived from an EMBL/GenBank/DDBJ whole genome shotgun (WGS) entry which is preliminary data.</text>
</comment>
<sequence>MLEGTKLDPTLISVLAERWRPETDTFHLPCSECTITLKDIVLQLDLPLDGSVIIKAVAIGDWSAICEQLLDKVSDKFFGSRIEMKWLEENLNYIDNSANAIERE</sequence>
<dbReference type="OrthoDB" id="986792at2759"/>
<keyword evidence="3" id="KW-1185">Reference proteome</keyword>
<name>A0A8J6CKN9_9ROSI</name>
<reference evidence="2 3" key="1">
    <citation type="journal article" date="2021" name="bioRxiv">
        <title>The Gossypium anomalum genome as a resource for cotton improvement and evolutionary analysis of hybrid incompatibility.</title>
        <authorList>
            <person name="Grover C.E."/>
            <person name="Yuan D."/>
            <person name="Arick M.A."/>
            <person name="Miller E.R."/>
            <person name="Hu G."/>
            <person name="Peterson D.G."/>
            <person name="Wendel J.F."/>
            <person name="Udall J.A."/>
        </authorList>
    </citation>
    <scope>NUCLEOTIDE SEQUENCE [LARGE SCALE GENOMIC DNA]</scope>
    <source>
        <strain evidence="2">JFW-Udall</strain>
        <tissue evidence="2">Leaf</tissue>
    </source>
</reference>
<dbReference type="GO" id="GO:0010073">
    <property type="term" value="P:meristem maintenance"/>
    <property type="evidence" value="ECO:0007669"/>
    <property type="project" value="InterPro"/>
</dbReference>
<dbReference type="Proteomes" id="UP000701853">
    <property type="component" value="Chromosome 12"/>
</dbReference>
<proteinExistence type="predicted"/>
<dbReference type="PANTHER" id="PTHR46033">
    <property type="entry name" value="PROTEIN MAIN-LIKE 2"/>
    <property type="match status" value="1"/>
</dbReference>
<dbReference type="EMBL" id="JAHUZN010000012">
    <property type="protein sequence ID" value="KAG8474396.1"/>
    <property type="molecule type" value="Genomic_DNA"/>
</dbReference>
<protein>
    <recommendedName>
        <fullName evidence="1">Aminotransferase-like plant mobile domain-containing protein</fullName>
    </recommendedName>
</protein>
<accession>A0A8J6CKN9</accession>
<evidence type="ECO:0000313" key="3">
    <source>
        <dbReference type="Proteomes" id="UP000701853"/>
    </source>
</evidence>